<feature type="chain" id="PRO_5004564918" description="ABC-type uncharacterized transport system domain-containing protein" evidence="1">
    <location>
        <begin position="20"/>
        <end position="285"/>
    </location>
</feature>
<keyword evidence="1" id="KW-0732">Signal</keyword>
<dbReference type="Proteomes" id="UP000015527">
    <property type="component" value="Unassembled WGS sequence"/>
</dbReference>
<name>T0I1V8_9SPHN</name>
<dbReference type="eggNOG" id="COG3225">
    <property type="taxonomic scope" value="Bacteria"/>
</dbReference>
<reference evidence="3 4" key="1">
    <citation type="journal article" date="2013" name="Genome Announc.">
        <title>Genome Sequence of Novosphingobium lindaniclasticum LE124T, Isolated from a Hexachlorocyclohexane Dumpsite.</title>
        <authorList>
            <person name="Saxena A."/>
            <person name="Nayyar N."/>
            <person name="Sangwan N."/>
            <person name="Kumari R."/>
            <person name="Khurana J.P."/>
            <person name="Lal R."/>
        </authorList>
    </citation>
    <scope>NUCLEOTIDE SEQUENCE [LARGE SCALE GENOMIC DNA]</scope>
    <source>
        <strain evidence="3 4">LE124</strain>
    </source>
</reference>
<dbReference type="PATRIC" id="fig|1096930.3.peg.451"/>
<feature type="signal peptide" evidence="1">
    <location>
        <begin position="1"/>
        <end position="19"/>
    </location>
</feature>
<proteinExistence type="predicted"/>
<comment type="caution">
    <text evidence="3">The sequence shown here is derived from an EMBL/GenBank/DDBJ whole genome shotgun (WGS) entry which is preliminary data.</text>
</comment>
<dbReference type="PROSITE" id="PS51257">
    <property type="entry name" value="PROKAR_LIPOPROTEIN"/>
    <property type="match status" value="1"/>
</dbReference>
<organism evidence="3 4">
    <name type="scientific">Novosphingobium lindaniclasticum LE124</name>
    <dbReference type="NCBI Taxonomy" id="1096930"/>
    <lineage>
        <taxon>Bacteria</taxon>
        <taxon>Pseudomonadati</taxon>
        <taxon>Pseudomonadota</taxon>
        <taxon>Alphaproteobacteria</taxon>
        <taxon>Sphingomonadales</taxon>
        <taxon>Sphingomonadaceae</taxon>
        <taxon>Novosphingobium</taxon>
    </lineage>
</organism>
<dbReference type="AlphaFoldDB" id="T0I1V8"/>
<gene>
    <name evidence="3" type="ORF">L284_02315</name>
</gene>
<dbReference type="Pfam" id="PF09822">
    <property type="entry name" value="ABC_transp_aux"/>
    <property type="match status" value="1"/>
</dbReference>
<dbReference type="InterPro" id="IPR019196">
    <property type="entry name" value="ABC_transp_unknown"/>
</dbReference>
<sequence>MPNSVRGAFALLASALALAACGESGVPRSTPTIGLYTSLPIVWGESGDIRELLADERPQHWALAALTSAGTLTPLDTLADASGNLPLPRDGLLVLAQPRPLTPQENVALDRWVREGGSVLLFADPMLTAPSRYALGDPRRPQDTVLLSPILARWGLRLEFDDAQPADERLVATDFGAIPVALAGRFRFSGNSGEGALLPGTSGKNGPDRHGGLVTGKTGIMGKDGDAASPCHLIADGIVAQCVSGKGRILAISDAALFEESEDRASLDIRRKTLASLMAQALSGD</sequence>
<evidence type="ECO:0000259" key="2">
    <source>
        <dbReference type="Pfam" id="PF09822"/>
    </source>
</evidence>
<evidence type="ECO:0000256" key="1">
    <source>
        <dbReference type="SAM" id="SignalP"/>
    </source>
</evidence>
<feature type="domain" description="ABC-type uncharacterised transport system" evidence="2">
    <location>
        <begin position="92"/>
        <end position="161"/>
    </location>
</feature>
<evidence type="ECO:0000313" key="4">
    <source>
        <dbReference type="Proteomes" id="UP000015527"/>
    </source>
</evidence>
<evidence type="ECO:0000313" key="3">
    <source>
        <dbReference type="EMBL" id="EQB19267.1"/>
    </source>
</evidence>
<dbReference type="EMBL" id="ATHL01000019">
    <property type="protein sequence ID" value="EQB19267.1"/>
    <property type="molecule type" value="Genomic_DNA"/>
</dbReference>
<accession>T0I1V8</accession>
<keyword evidence="4" id="KW-1185">Reference proteome</keyword>
<dbReference type="OrthoDB" id="7390937at2"/>
<protein>
    <recommendedName>
        <fullName evidence="2">ABC-type uncharacterized transport system domain-containing protein</fullName>
    </recommendedName>
</protein>